<keyword evidence="5" id="KW-1185">Reference proteome</keyword>
<dbReference type="GO" id="GO:0005829">
    <property type="term" value="C:cytosol"/>
    <property type="evidence" value="ECO:0007669"/>
    <property type="project" value="TreeGrafter"/>
</dbReference>
<dbReference type="OrthoDB" id="10646972at2759"/>
<evidence type="ECO:0000256" key="3">
    <source>
        <dbReference type="SAM" id="Coils"/>
    </source>
</evidence>
<feature type="coiled-coil region" evidence="3">
    <location>
        <begin position="278"/>
        <end position="305"/>
    </location>
</feature>
<evidence type="ECO:0000313" key="5">
    <source>
        <dbReference type="Proteomes" id="UP001153678"/>
    </source>
</evidence>
<dbReference type="InterPro" id="IPR000037">
    <property type="entry name" value="SsrA-bd_prot"/>
</dbReference>
<name>A0A9W4T6P5_9GLOM</name>
<dbReference type="PANTHER" id="PTHR30308:SF2">
    <property type="entry name" value="SSRA-BINDING PROTEIN"/>
    <property type="match status" value="1"/>
</dbReference>
<keyword evidence="2" id="KW-0694">RNA-binding</keyword>
<dbReference type="GO" id="GO:0070930">
    <property type="term" value="P:trans-translation-dependent protein tagging"/>
    <property type="evidence" value="ECO:0007669"/>
    <property type="project" value="TreeGrafter"/>
</dbReference>
<dbReference type="InterPro" id="IPR020081">
    <property type="entry name" value="SsrA-bd_prot_CS"/>
</dbReference>
<protein>
    <submittedName>
        <fullName evidence="4">14882_t:CDS:1</fullName>
    </submittedName>
</protein>
<dbReference type="AlphaFoldDB" id="A0A9W4T6P5"/>
<dbReference type="SUPFAM" id="SSF74982">
    <property type="entry name" value="Small protein B (SmpB)"/>
    <property type="match status" value="1"/>
</dbReference>
<dbReference type="PANTHER" id="PTHR30308">
    <property type="entry name" value="TMRNA-BINDING COMPONENT OF TRANS-TRANSLATION TAGGING COMPLEX"/>
    <property type="match status" value="1"/>
</dbReference>
<dbReference type="GO" id="GO:0003723">
    <property type="term" value="F:RNA binding"/>
    <property type="evidence" value="ECO:0007669"/>
    <property type="project" value="UniProtKB-KW"/>
</dbReference>
<gene>
    <name evidence="4" type="ORF">FWILDA_LOCUS16704</name>
</gene>
<dbReference type="Gene3D" id="2.40.280.10">
    <property type="match status" value="1"/>
</dbReference>
<evidence type="ECO:0000256" key="2">
    <source>
        <dbReference type="ARBA" id="ARBA00022884"/>
    </source>
</evidence>
<dbReference type="InterPro" id="IPR023620">
    <property type="entry name" value="SmpB"/>
</dbReference>
<evidence type="ECO:0000313" key="4">
    <source>
        <dbReference type="EMBL" id="CAI2194692.1"/>
    </source>
</evidence>
<keyword evidence="1" id="KW-0963">Cytoplasm</keyword>
<reference evidence="4" key="1">
    <citation type="submission" date="2022-08" db="EMBL/GenBank/DDBJ databases">
        <authorList>
            <person name="Kallberg Y."/>
            <person name="Tangrot J."/>
            <person name="Rosling A."/>
        </authorList>
    </citation>
    <scope>NUCLEOTIDE SEQUENCE</scope>
    <source>
        <strain evidence="4">Wild A</strain>
    </source>
</reference>
<accession>A0A9W4T6P5</accession>
<comment type="caution">
    <text evidence="4">The sequence shown here is derived from an EMBL/GenBank/DDBJ whole genome shotgun (WGS) entry which is preliminary data.</text>
</comment>
<dbReference type="EMBL" id="CAMKVN010011263">
    <property type="protein sequence ID" value="CAI2194692.1"/>
    <property type="molecule type" value="Genomic_DNA"/>
</dbReference>
<organism evidence="4 5">
    <name type="scientific">Funneliformis geosporum</name>
    <dbReference type="NCBI Taxonomy" id="1117311"/>
    <lineage>
        <taxon>Eukaryota</taxon>
        <taxon>Fungi</taxon>
        <taxon>Fungi incertae sedis</taxon>
        <taxon>Mucoromycota</taxon>
        <taxon>Glomeromycotina</taxon>
        <taxon>Glomeromycetes</taxon>
        <taxon>Glomerales</taxon>
        <taxon>Glomeraceae</taxon>
        <taxon>Funneliformis</taxon>
    </lineage>
</organism>
<dbReference type="PROSITE" id="PS01317">
    <property type="entry name" value="SSRP"/>
    <property type="match status" value="1"/>
</dbReference>
<feature type="non-terminal residue" evidence="4">
    <location>
        <position position="1"/>
    </location>
</feature>
<keyword evidence="3" id="KW-0175">Coiled coil</keyword>
<evidence type="ECO:0000256" key="1">
    <source>
        <dbReference type="ARBA" id="ARBA00022490"/>
    </source>
</evidence>
<proteinExistence type="predicted"/>
<sequence length="309" mass="35930">MKTITQLKNTRKFQIIARKTAGLVLAGSEIKAIRNHQVAINEAYVLPHKNELYIYKLSISAYRYANLFSQSPPQKPPKVEIALAQSLKKFQVKALVKAKEVKKKLQRKEYNLRSLKCDACGLANTRERSFSTIPDFSDAITGENKTEKEIERIKENIAYQKEIIQKFLSKNISSELRQELNLIFQERCELEKNIPNLEKLARGQQSNIYEYFLCDKCHQEVTEKEVKIEHDYQDKGLNKLEMNEGIFDQIAQEIGGKETDIILWTSGKNALYSEEEFVKHHKGLKENLIRKLKEERDKLNASQIERLEL</sequence>
<dbReference type="Pfam" id="PF01668">
    <property type="entry name" value="SmpB"/>
    <property type="match status" value="1"/>
</dbReference>
<dbReference type="Proteomes" id="UP001153678">
    <property type="component" value="Unassembled WGS sequence"/>
</dbReference>